<comment type="function">
    <text evidence="8">Reversible hydration of carbon dioxide.</text>
</comment>
<dbReference type="PANTHER" id="PTHR11002">
    <property type="entry name" value="CARBONIC ANHYDRASE"/>
    <property type="match status" value="1"/>
</dbReference>
<dbReference type="InterPro" id="IPR001765">
    <property type="entry name" value="Carbonic_anhydrase"/>
</dbReference>
<dbReference type="EC" id="4.2.1.1" evidence="2 8"/>
<dbReference type="GO" id="GO:0008270">
    <property type="term" value="F:zinc ion binding"/>
    <property type="evidence" value="ECO:0007669"/>
    <property type="project" value="UniProtKB-UniRule"/>
</dbReference>
<dbReference type="EMBL" id="MZMZ02002666">
    <property type="protein sequence ID" value="RQM24677.1"/>
    <property type="molecule type" value="Genomic_DNA"/>
</dbReference>
<keyword evidence="3 7" id="KW-0479">Metal-binding</keyword>
<comment type="catalytic activity">
    <reaction evidence="6 8">
        <text>hydrogencarbonate + H(+) = CO2 + H2O</text>
        <dbReference type="Rhea" id="RHEA:10748"/>
        <dbReference type="ChEBI" id="CHEBI:15377"/>
        <dbReference type="ChEBI" id="CHEBI:15378"/>
        <dbReference type="ChEBI" id="CHEBI:16526"/>
        <dbReference type="ChEBI" id="CHEBI:17544"/>
        <dbReference type="EC" id="4.2.1.1"/>
    </reaction>
</comment>
<reference evidence="9" key="1">
    <citation type="submission" date="2018-07" db="EMBL/GenBank/DDBJ databases">
        <title>Annotation of Aphanomyces astaci genome assembly.</title>
        <authorList>
            <person name="Studholme D.J."/>
        </authorList>
    </citation>
    <scope>NUCLEOTIDE SEQUENCE [LARGE SCALE GENOMIC DNA]</scope>
    <source>
        <strain evidence="9">Pc</strain>
    </source>
</reference>
<feature type="binding site" evidence="7">
    <location>
        <position position="54"/>
    </location>
    <ligand>
        <name>Zn(2+)</name>
        <dbReference type="ChEBI" id="CHEBI:29105"/>
    </ligand>
</feature>
<dbReference type="SUPFAM" id="SSF53056">
    <property type="entry name" value="beta-carbonic anhydrase, cab"/>
    <property type="match status" value="1"/>
</dbReference>
<evidence type="ECO:0000313" key="9">
    <source>
        <dbReference type="EMBL" id="RQM24677.1"/>
    </source>
</evidence>
<organism evidence="9 10">
    <name type="scientific">Aphanomyces astaci</name>
    <name type="common">Crayfish plague agent</name>
    <dbReference type="NCBI Taxonomy" id="112090"/>
    <lineage>
        <taxon>Eukaryota</taxon>
        <taxon>Sar</taxon>
        <taxon>Stramenopiles</taxon>
        <taxon>Oomycota</taxon>
        <taxon>Saprolegniomycetes</taxon>
        <taxon>Saprolegniales</taxon>
        <taxon>Verrucalvaceae</taxon>
        <taxon>Aphanomyces</taxon>
    </lineage>
</organism>
<dbReference type="PANTHER" id="PTHR11002:SF76">
    <property type="entry name" value="CARBONIC ANHYDRASE"/>
    <property type="match status" value="1"/>
</dbReference>
<dbReference type="PROSITE" id="PS00704">
    <property type="entry name" value="PROK_CO2_ANHYDRASE_1"/>
    <property type="match status" value="1"/>
</dbReference>
<accession>A0A425D5W5</accession>
<evidence type="ECO:0000256" key="3">
    <source>
        <dbReference type="ARBA" id="ARBA00022723"/>
    </source>
</evidence>
<dbReference type="Gene3D" id="3.40.1050.10">
    <property type="entry name" value="Carbonic anhydrase"/>
    <property type="match status" value="2"/>
</dbReference>
<proteinExistence type="inferred from homology"/>
<evidence type="ECO:0000256" key="5">
    <source>
        <dbReference type="ARBA" id="ARBA00023239"/>
    </source>
</evidence>
<dbReference type="InterPro" id="IPR015892">
    <property type="entry name" value="Carbonic_anhydrase_CS"/>
</dbReference>
<keyword evidence="5 8" id="KW-0456">Lyase</keyword>
<evidence type="ECO:0000256" key="2">
    <source>
        <dbReference type="ARBA" id="ARBA00012925"/>
    </source>
</evidence>
<evidence type="ECO:0000256" key="7">
    <source>
        <dbReference type="PIRSR" id="PIRSR601765-1"/>
    </source>
</evidence>
<protein>
    <recommendedName>
        <fullName evidence="2 8">Carbonic anhydrase</fullName>
        <ecNumber evidence="2 8">4.2.1.1</ecNumber>
    </recommendedName>
    <alternativeName>
        <fullName evidence="8">Carbonate dehydratase</fullName>
    </alternativeName>
</protein>
<dbReference type="AlphaFoldDB" id="A0A425D5W5"/>
<comment type="caution">
    <text evidence="9">The sequence shown here is derived from an EMBL/GenBank/DDBJ whole genome shotgun (WGS) entry which is preliminary data.</text>
</comment>
<comment type="similarity">
    <text evidence="1 8">Belongs to the beta-class carbonic anhydrase family.</text>
</comment>
<evidence type="ECO:0000256" key="8">
    <source>
        <dbReference type="RuleBase" id="RU003956"/>
    </source>
</evidence>
<name>A0A425D5W5_APHAT</name>
<evidence type="ECO:0000256" key="1">
    <source>
        <dbReference type="ARBA" id="ARBA00006217"/>
    </source>
</evidence>
<dbReference type="Pfam" id="PF00484">
    <property type="entry name" value="Pro_CA"/>
    <property type="match status" value="2"/>
</dbReference>
<evidence type="ECO:0000256" key="6">
    <source>
        <dbReference type="ARBA" id="ARBA00048348"/>
    </source>
</evidence>
<sequence length="159" mass="18009">MSPRVHVHSGEQGIAQLLDRNRAWAEKMLARDPDFFTRLAIQQSPEILWIGCSDSRVPANEILNLSPGEVFVHRNIANQVNTSTKADLLTEENVARSVYNVCHSRIVQNAWENGHTLSVHGLCYRLQDGIIRDLQICISGEDQVEAIYRRMMTKSTPEV</sequence>
<evidence type="ECO:0000313" key="10">
    <source>
        <dbReference type="Proteomes" id="UP000284702"/>
    </source>
</evidence>
<dbReference type="InterPro" id="IPR036874">
    <property type="entry name" value="Carbonic_anhydrase_sf"/>
</dbReference>
<dbReference type="VEuPathDB" id="FungiDB:H257_10324"/>
<feature type="binding site" evidence="7">
    <location>
        <position position="52"/>
    </location>
    <ligand>
        <name>Zn(2+)</name>
        <dbReference type="ChEBI" id="CHEBI:29105"/>
    </ligand>
</feature>
<dbReference type="SMART" id="SM00947">
    <property type="entry name" value="Pro_CA"/>
    <property type="match status" value="1"/>
</dbReference>
<dbReference type="Proteomes" id="UP000284702">
    <property type="component" value="Unassembled WGS sequence"/>
</dbReference>
<gene>
    <name evidence="9" type="ORF">B5M09_000442</name>
</gene>
<keyword evidence="4 7" id="KW-0862">Zinc</keyword>
<dbReference type="GO" id="GO:0015976">
    <property type="term" value="P:carbon utilization"/>
    <property type="evidence" value="ECO:0007669"/>
    <property type="project" value="InterPro"/>
</dbReference>
<dbReference type="GO" id="GO:0004089">
    <property type="term" value="F:carbonate dehydratase activity"/>
    <property type="evidence" value="ECO:0007669"/>
    <property type="project" value="UniProtKB-UniRule"/>
</dbReference>
<comment type="cofactor">
    <cofactor evidence="7">
        <name>Zn(2+)</name>
        <dbReference type="ChEBI" id="CHEBI:29105"/>
    </cofactor>
    <text evidence="7">Binds 1 zinc ion per subunit.</text>
</comment>
<evidence type="ECO:0000256" key="4">
    <source>
        <dbReference type="ARBA" id="ARBA00022833"/>
    </source>
</evidence>
<keyword evidence="10" id="KW-1185">Reference proteome</keyword>